<feature type="domain" description="HTH luxR-type" evidence="4">
    <location>
        <begin position="168"/>
        <end position="233"/>
    </location>
</feature>
<proteinExistence type="predicted"/>
<dbReference type="PANTHER" id="PTHR44688:SF16">
    <property type="entry name" value="DNA-BINDING TRANSCRIPTIONAL ACTIVATOR DEVR_DOSR"/>
    <property type="match status" value="1"/>
</dbReference>
<dbReference type="SUPFAM" id="SSF46894">
    <property type="entry name" value="C-terminal effector domain of the bipartite response regulators"/>
    <property type="match status" value="1"/>
</dbReference>
<dbReference type="Gene3D" id="1.10.10.10">
    <property type="entry name" value="Winged helix-like DNA-binding domain superfamily/Winged helix DNA-binding domain"/>
    <property type="match status" value="1"/>
</dbReference>
<dbReference type="RefSeq" id="WP_002694697.1">
    <property type="nucleotide sequence ID" value="NZ_AAWS01000006.1"/>
</dbReference>
<name>A1ZG53_MICM2</name>
<dbReference type="OrthoDB" id="965844at2"/>
<dbReference type="CDD" id="cd06170">
    <property type="entry name" value="LuxR_C_like"/>
    <property type="match status" value="1"/>
</dbReference>
<dbReference type="PROSITE" id="PS00622">
    <property type="entry name" value="HTH_LUXR_1"/>
    <property type="match status" value="1"/>
</dbReference>
<evidence type="ECO:0000256" key="2">
    <source>
        <dbReference type="ARBA" id="ARBA00023125"/>
    </source>
</evidence>
<evidence type="ECO:0000313" key="5">
    <source>
        <dbReference type="EMBL" id="EAY30470.1"/>
    </source>
</evidence>
<dbReference type="InterPro" id="IPR016032">
    <property type="entry name" value="Sig_transdc_resp-reg_C-effctor"/>
</dbReference>
<keyword evidence="6" id="KW-1185">Reference proteome</keyword>
<evidence type="ECO:0000256" key="1">
    <source>
        <dbReference type="ARBA" id="ARBA00023015"/>
    </source>
</evidence>
<keyword evidence="2" id="KW-0238">DNA-binding</keyword>
<comment type="caution">
    <text evidence="5">The sequence shown here is derived from an EMBL/GenBank/DDBJ whole genome shotgun (WGS) entry which is preliminary data.</text>
</comment>
<protein>
    <submittedName>
        <fullName evidence="5">Transcriptional regulator, LuxR family protein</fullName>
    </submittedName>
</protein>
<dbReference type="PANTHER" id="PTHR44688">
    <property type="entry name" value="DNA-BINDING TRANSCRIPTIONAL ACTIVATOR DEVR_DOSR"/>
    <property type="match status" value="1"/>
</dbReference>
<dbReference type="AlphaFoldDB" id="A1ZG53"/>
<sequence length="235" mass="27283">MKQIITEKEILVALERQTFLIEQRITKNGYSFEEACELIQGALLHLNDIHTFAPKFLSKQHLERFELTLQDVQNAPTDLFKRYVNPDDYNKSIILIKDVLLKHKRKAVGFVQRAAIDPVKGLEPLYTTSRIYNKQPCLAGITIPLAKVGKVTNKMVRALEETNYMKMNYHKFASLTPRELEIVPLLALGYQNTEIGEQLFISKATVEQHRKNLKRKLEIRRFVDLIRFAQAFDLI</sequence>
<dbReference type="InterPro" id="IPR000792">
    <property type="entry name" value="Tscrpt_reg_LuxR_C"/>
</dbReference>
<evidence type="ECO:0000313" key="6">
    <source>
        <dbReference type="Proteomes" id="UP000004095"/>
    </source>
</evidence>
<dbReference type="SMART" id="SM00421">
    <property type="entry name" value="HTH_LUXR"/>
    <property type="match status" value="1"/>
</dbReference>
<evidence type="ECO:0000256" key="3">
    <source>
        <dbReference type="ARBA" id="ARBA00023163"/>
    </source>
</evidence>
<dbReference type="PRINTS" id="PR00038">
    <property type="entry name" value="HTHLUXR"/>
</dbReference>
<evidence type="ECO:0000259" key="4">
    <source>
        <dbReference type="PROSITE" id="PS50043"/>
    </source>
</evidence>
<reference evidence="5 6" key="1">
    <citation type="submission" date="2007-01" db="EMBL/GenBank/DDBJ databases">
        <authorList>
            <person name="Haygood M."/>
            <person name="Podell S."/>
            <person name="Anderson C."/>
            <person name="Hopkinson B."/>
            <person name="Roe K."/>
            <person name="Barbeau K."/>
            <person name="Gaasterland T."/>
            <person name="Ferriera S."/>
            <person name="Johnson J."/>
            <person name="Kravitz S."/>
            <person name="Beeson K."/>
            <person name="Sutton G."/>
            <person name="Rogers Y.-H."/>
            <person name="Friedman R."/>
            <person name="Frazier M."/>
            <person name="Venter J.C."/>
        </authorList>
    </citation>
    <scope>NUCLEOTIDE SEQUENCE [LARGE SCALE GENOMIC DNA]</scope>
    <source>
        <strain evidence="5 6">ATCC 23134</strain>
    </source>
</reference>
<dbReference type="GO" id="GO:0006355">
    <property type="term" value="P:regulation of DNA-templated transcription"/>
    <property type="evidence" value="ECO:0007669"/>
    <property type="project" value="InterPro"/>
</dbReference>
<dbReference type="PROSITE" id="PS50043">
    <property type="entry name" value="HTH_LUXR_2"/>
    <property type="match status" value="1"/>
</dbReference>
<dbReference type="EMBL" id="AAWS01000006">
    <property type="protein sequence ID" value="EAY30470.1"/>
    <property type="molecule type" value="Genomic_DNA"/>
</dbReference>
<gene>
    <name evidence="5" type="ORF">M23134_03106</name>
</gene>
<dbReference type="InterPro" id="IPR036388">
    <property type="entry name" value="WH-like_DNA-bd_sf"/>
</dbReference>
<dbReference type="eggNOG" id="COG2197">
    <property type="taxonomic scope" value="Bacteria"/>
</dbReference>
<dbReference type="Proteomes" id="UP000004095">
    <property type="component" value="Unassembled WGS sequence"/>
</dbReference>
<dbReference type="Pfam" id="PF00196">
    <property type="entry name" value="GerE"/>
    <property type="match status" value="1"/>
</dbReference>
<accession>A1ZG53</accession>
<dbReference type="GO" id="GO:0003677">
    <property type="term" value="F:DNA binding"/>
    <property type="evidence" value="ECO:0007669"/>
    <property type="project" value="UniProtKB-KW"/>
</dbReference>
<keyword evidence="3" id="KW-0804">Transcription</keyword>
<organism evidence="5 6">
    <name type="scientific">Microscilla marina ATCC 23134</name>
    <dbReference type="NCBI Taxonomy" id="313606"/>
    <lineage>
        <taxon>Bacteria</taxon>
        <taxon>Pseudomonadati</taxon>
        <taxon>Bacteroidota</taxon>
        <taxon>Cytophagia</taxon>
        <taxon>Cytophagales</taxon>
        <taxon>Microscillaceae</taxon>
        <taxon>Microscilla</taxon>
    </lineage>
</organism>
<keyword evidence="1" id="KW-0805">Transcription regulation</keyword>